<name>A0A916XAK2_9HYPH</name>
<evidence type="ECO:0000256" key="1">
    <source>
        <dbReference type="ARBA" id="ARBA00010062"/>
    </source>
</evidence>
<keyword evidence="4" id="KW-0029">Amino-acid transport</keyword>
<keyword evidence="8" id="KW-1185">Reference proteome</keyword>
<dbReference type="Pfam" id="PF13458">
    <property type="entry name" value="Peripla_BP_6"/>
    <property type="match status" value="1"/>
</dbReference>
<dbReference type="GO" id="GO:0006865">
    <property type="term" value="P:amino acid transport"/>
    <property type="evidence" value="ECO:0007669"/>
    <property type="project" value="UniProtKB-KW"/>
</dbReference>
<dbReference type="Proteomes" id="UP000637002">
    <property type="component" value="Unassembled WGS sequence"/>
</dbReference>
<organism evidence="7 8">
    <name type="scientific">Chelatococcus reniformis</name>
    <dbReference type="NCBI Taxonomy" id="1494448"/>
    <lineage>
        <taxon>Bacteria</taxon>
        <taxon>Pseudomonadati</taxon>
        <taxon>Pseudomonadota</taxon>
        <taxon>Alphaproteobacteria</taxon>
        <taxon>Hyphomicrobiales</taxon>
        <taxon>Chelatococcaceae</taxon>
        <taxon>Chelatococcus</taxon>
    </lineage>
</organism>
<dbReference type="InterPro" id="IPR000709">
    <property type="entry name" value="Leu_Ile_Val-bd"/>
</dbReference>
<feature type="chain" id="PRO_5037617324" evidence="5">
    <location>
        <begin position="27"/>
        <end position="408"/>
    </location>
</feature>
<dbReference type="Gene3D" id="3.40.50.2300">
    <property type="match status" value="2"/>
</dbReference>
<evidence type="ECO:0000313" key="8">
    <source>
        <dbReference type="Proteomes" id="UP000637002"/>
    </source>
</evidence>
<dbReference type="AlphaFoldDB" id="A0A916XAK2"/>
<evidence type="ECO:0000313" key="7">
    <source>
        <dbReference type="EMBL" id="GGC59097.1"/>
    </source>
</evidence>
<protein>
    <submittedName>
        <fullName evidence="7">ABC transporter substrate-binding protein</fullName>
    </submittedName>
</protein>
<evidence type="ECO:0000259" key="6">
    <source>
        <dbReference type="Pfam" id="PF13458"/>
    </source>
</evidence>
<dbReference type="SUPFAM" id="SSF53822">
    <property type="entry name" value="Periplasmic binding protein-like I"/>
    <property type="match status" value="1"/>
</dbReference>
<comment type="caution">
    <text evidence="7">The sequence shown here is derived from an EMBL/GenBank/DDBJ whole genome shotgun (WGS) entry which is preliminary data.</text>
</comment>
<reference evidence="7" key="1">
    <citation type="journal article" date="2014" name="Int. J. Syst. Evol. Microbiol.">
        <title>Complete genome sequence of Corynebacterium casei LMG S-19264T (=DSM 44701T), isolated from a smear-ripened cheese.</title>
        <authorList>
            <consortium name="US DOE Joint Genome Institute (JGI-PGF)"/>
            <person name="Walter F."/>
            <person name="Albersmeier A."/>
            <person name="Kalinowski J."/>
            <person name="Ruckert C."/>
        </authorList>
    </citation>
    <scope>NUCLEOTIDE SEQUENCE</scope>
    <source>
        <strain evidence="7">CGMCC 1.12919</strain>
    </source>
</reference>
<gene>
    <name evidence="7" type="ORF">GCM10010994_17400</name>
</gene>
<comment type="similarity">
    <text evidence="1">Belongs to the leucine-binding protein family.</text>
</comment>
<dbReference type="PANTHER" id="PTHR30483">
    <property type="entry name" value="LEUCINE-SPECIFIC-BINDING PROTEIN"/>
    <property type="match status" value="1"/>
</dbReference>
<dbReference type="InterPro" id="IPR051010">
    <property type="entry name" value="BCAA_transport"/>
</dbReference>
<keyword evidence="2" id="KW-0813">Transport</keyword>
<proteinExistence type="inferred from homology"/>
<evidence type="ECO:0000256" key="3">
    <source>
        <dbReference type="ARBA" id="ARBA00022729"/>
    </source>
</evidence>
<accession>A0A916XAK2</accession>
<dbReference type="PANTHER" id="PTHR30483:SF6">
    <property type="entry name" value="PERIPLASMIC BINDING PROTEIN OF ABC TRANSPORTER FOR NATURAL AMINO ACIDS"/>
    <property type="match status" value="1"/>
</dbReference>
<dbReference type="PRINTS" id="PR00337">
    <property type="entry name" value="LEUILEVALBP"/>
</dbReference>
<dbReference type="RefSeq" id="WP_244641880.1">
    <property type="nucleotide sequence ID" value="NZ_BMGG01000003.1"/>
</dbReference>
<dbReference type="InterPro" id="IPR028081">
    <property type="entry name" value="Leu-bd"/>
</dbReference>
<keyword evidence="3 5" id="KW-0732">Signal</keyword>
<evidence type="ECO:0000256" key="5">
    <source>
        <dbReference type="SAM" id="SignalP"/>
    </source>
</evidence>
<dbReference type="EMBL" id="BMGG01000003">
    <property type="protein sequence ID" value="GGC59097.1"/>
    <property type="molecule type" value="Genomic_DNA"/>
</dbReference>
<reference evidence="7" key="2">
    <citation type="submission" date="2020-09" db="EMBL/GenBank/DDBJ databases">
        <authorList>
            <person name="Sun Q."/>
            <person name="Zhou Y."/>
        </authorList>
    </citation>
    <scope>NUCLEOTIDE SEQUENCE</scope>
    <source>
        <strain evidence="7">CGMCC 1.12919</strain>
    </source>
</reference>
<dbReference type="InterPro" id="IPR028082">
    <property type="entry name" value="Peripla_BP_I"/>
</dbReference>
<dbReference type="CDD" id="cd06345">
    <property type="entry name" value="PBP1_ABC_ligand_binding-like"/>
    <property type="match status" value="1"/>
</dbReference>
<evidence type="ECO:0000256" key="2">
    <source>
        <dbReference type="ARBA" id="ARBA00022448"/>
    </source>
</evidence>
<feature type="signal peptide" evidence="5">
    <location>
        <begin position="1"/>
        <end position="26"/>
    </location>
</feature>
<sequence length="408" mass="44293">MMRFIKPFIMPAVALAAWGTALPASAQDKGPIRIGVPTAIQLQIGRDTQTGVRMAIDEINAKGGVLGRKLEMVVADETENPEQGIAAIKKLTADEKVDVMIGGYTSGVTLAQLPHIARSKTIYMEVGAASPAITQRVKSDYDNYKYIFRSFPINAAHQARGLVDFISGMLKDEMKIQNIAIVGENAKWVQDLVPILKKGATEAGANVKLSEFFDTSTSDFSPLLAKVKDSGAQYLIVILSHASSDIFVKQWYDARFPIPIGGIDVKGQDQDFFSRVGGKAISETVGNFAVRAPLTAKTLPFWDAFVKAAGTAPVYTGVGGYDAVHIYAEAVERAKSLEPDAVIKELEKTDYTGVAGKMVFDETHDVKAGPGFVNLLFAQWQADGKREVVWPKQIATGKMIPPPWMQVQ</sequence>
<evidence type="ECO:0000256" key="4">
    <source>
        <dbReference type="ARBA" id="ARBA00022970"/>
    </source>
</evidence>
<feature type="domain" description="Leucine-binding protein" evidence="6">
    <location>
        <begin position="43"/>
        <end position="384"/>
    </location>
</feature>